<dbReference type="SUPFAM" id="SSF49562">
    <property type="entry name" value="C2 domain (Calcium/lipid-binding domain, CaLB)"/>
    <property type="match status" value="3"/>
</dbReference>
<proteinExistence type="predicted"/>
<name>A0ABD6EKA6_9BILA</name>
<protein>
    <recommendedName>
        <fullName evidence="4">C2 domain-containing protein</fullName>
    </recommendedName>
</protein>
<sequence length="490" mass="55721">MNRSLMKKIMRHSARDNGDVDPNDGDRSSAHGVNACSKDGSDVKAGKIPDDMYVTFKVKIRLKNGNNLVIRDASGNSDPYVKFRYKTETYYKSNIVYKNLNPTWEEEFAYLIDDPTTPIYVDVYDYDRFAIDDYMGGAIVDLSRLRLFKPYDMCLELKEKGNNEEMGNINLTVTILALTTEEKEQFAKDAVRGVVSDQPTKTVKALQAWASVVNIVLLEAKDLKPPMNSKGLPDPYVKCKLGTEKYKSKPALRTVHPKWLEQFDLHLYDETGHTLSLMVHDKRTNLCMGKCSVDLDKIEKETTQQLACELDEGAGTIMLLISLTGTVSSDMVIDLEEFGANDVRQLIAERYALWRTFSNFKDVGQLNVKVFCARGLTAVDMGGKSDPFAVLELVNARLQTQTVYKSVNPEWNKLFTFAVKDINSILEVTIYDEDPNKKFQFLGKVAIPLLKIRNCEKRWYVLKDRKLRQRVKGQVLLELDVIWNPVCEGL</sequence>
<evidence type="ECO:0000256" key="3">
    <source>
        <dbReference type="SAM" id="MobiDB-lite"/>
    </source>
</evidence>
<dbReference type="Proteomes" id="UP001608902">
    <property type="component" value="Unassembled WGS sequence"/>
</dbReference>
<dbReference type="PANTHER" id="PTHR45911:SF4">
    <property type="entry name" value="MULTIPLE C2 AND TRANSMEMBRANE DOMAIN-CONTAINING PROTEIN"/>
    <property type="match status" value="1"/>
</dbReference>
<dbReference type="PROSITE" id="PS50004">
    <property type="entry name" value="C2"/>
    <property type="match status" value="3"/>
</dbReference>
<feature type="compositionally biased region" description="Basic and acidic residues" evidence="3">
    <location>
        <begin position="13"/>
        <end position="29"/>
    </location>
</feature>
<dbReference type="SMART" id="SM00239">
    <property type="entry name" value="C2"/>
    <property type="match status" value="3"/>
</dbReference>
<dbReference type="CDD" id="cd08377">
    <property type="entry name" value="C2C_MCTP_PRT"/>
    <property type="match status" value="1"/>
</dbReference>
<feature type="domain" description="C2" evidence="4">
    <location>
        <begin position="345"/>
        <end position="462"/>
    </location>
</feature>
<feature type="domain" description="C2" evidence="4">
    <location>
        <begin position="195"/>
        <end position="310"/>
    </location>
</feature>
<dbReference type="Pfam" id="PF00168">
    <property type="entry name" value="C2"/>
    <property type="match status" value="3"/>
</dbReference>
<dbReference type="InterPro" id="IPR000008">
    <property type="entry name" value="C2_dom"/>
</dbReference>
<keyword evidence="6" id="KW-1185">Reference proteome</keyword>
<dbReference type="PRINTS" id="PR00360">
    <property type="entry name" value="C2DOMAIN"/>
</dbReference>
<evidence type="ECO:0000313" key="6">
    <source>
        <dbReference type="Proteomes" id="UP001608902"/>
    </source>
</evidence>
<organism evidence="5 6">
    <name type="scientific">Gnathostoma spinigerum</name>
    <dbReference type="NCBI Taxonomy" id="75299"/>
    <lineage>
        <taxon>Eukaryota</taxon>
        <taxon>Metazoa</taxon>
        <taxon>Ecdysozoa</taxon>
        <taxon>Nematoda</taxon>
        <taxon>Chromadorea</taxon>
        <taxon>Rhabditida</taxon>
        <taxon>Spirurina</taxon>
        <taxon>Gnathostomatomorpha</taxon>
        <taxon>Gnathostomatoidea</taxon>
        <taxon>Gnathostomatidae</taxon>
        <taxon>Gnathostoma</taxon>
    </lineage>
</organism>
<comment type="caution">
    <text evidence="5">The sequence shown here is derived from an EMBL/GenBank/DDBJ whole genome shotgun (WGS) entry which is preliminary data.</text>
</comment>
<dbReference type="FunFam" id="2.60.40.150:FF:000167">
    <property type="entry name" value="Multiple C2 domains, transmembrane 2a"/>
    <property type="match status" value="1"/>
</dbReference>
<dbReference type="EMBL" id="JBGFUD010002605">
    <property type="protein sequence ID" value="MFH4977779.1"/>
    <property type="molecule type" value="Genomic_DNA"/>
</dbReference>
<evidence type="ECO:0000313" key="5">
    <source>
        <dbReference type="EMBL" id="MFH4977779.1"/>
    </source>
</evidence>
<feature type="region of interest" description="Disordered" evidence="3">
    <location>
        <begin position="12"/>
        <end position="40"/>
    </location>
</feature>
<evidence type="ECO:0000259" key="4">
    <source>
        <dbReference type="PROSITE" id="PS50004"/>
    </source>
</evidence>
<keyword evidence="1" id="KW-0479">Metal-binding</keyword>
<dbReference type="CDD" id="cd08376">
    <property type="entry name" value="C2B_MCTP_PRT"/>
    <property type="match status" value="1"/>
</dbReference>
<dbReference type="InterPro" id="IPR035892">
    <property type="entry name" value="C2_domain_sf"/>
</dbReference>
<evidence type="ECO:0000256" key="2">
    <source>
        <dbReference type="ARBA" id="ARBA00022837"/>
    </source>
</evidence>
<dbReference type="GO" id="GO:0046872">
    <property type="term" value="F:metal ion binding"/>
    <property type="evidence" value="ECO:0007669"/>
    <property type="project" value="UniProtKB-KW"/>
</dbReference>
<dbReference type="Gene3D" id="2.60.40.150">
    <property type="entry name" value="C2 domain"/>
    <property type="match status" value="3"/>
</dbReference>
<gene>
    <name evidence="5" type="ORF">AB6A40_004488</name>
</gene>
<reference evidence="5 6" key="1">
    <citation type="submission" date="2024-08" db="EMBL/GenBank/DDBJ databases">
        <title>Gnathostoma spinigerum genome.</title>
        <authorList>
            <person name="Gonzalez-Bertolin B."/>
            <person name="Monzon S."/>
            <person name="Zaballos A."/>
            <person name="Jimenez P."/>
            <person name="Dekumyoy P."/>
            <person name="Varona S."/>
            <person name="Cuesta I."/>
            <person name="Sumanam S."/>
            <person name="Adisakwattana P."/>
            <person name="Gasser R.B."/>
            <person name="Hernandez-Gonzalez A."/>
            <person name="Young N.D."/>
            <person name="Perteguer M.J."/>
        </authorList>
    </citation>
    <scope>NUCLEOTIDE SEQUENCE [LARGE SCALE GENOMIC DNA]</scope>
    <source>
        <strain evidence="5">AL3</strain>
        <tissue evidence="5">Liver</tissue>
    </source>
</reference>
<dbReference type="AlphaFoldDB" id="A0ABD6EKA6"/>
<evidence type="ECO:0000256" key="1">
    <source>
        <dbReference type="ARBA" id="ARBA00022723"/>
    </source>
</evidence>
<feature type="domain" description="C2" evidence="4">
    <location>
        <begin position="39"/>
        <end position="155"/>
    </location>
</feature>
<keyword evidence="2" id="KW-0106">Calcium</keyword>
<dbReference type="PANTHER" id="PTHR45911">
    <property type="entry name" value="C2 DOMAIN-CONTAINING PROTEIN"/>
    <property type="match status" value="1"/>
</dbReference>
<accession>A0ABD6EKA6</accession>